<dbReference type="Pfam" id="PF03845">
    <property type="entry name" value="Spore_permease"/>
    <property type="match status" value="1"/>
</dbReference>
<protein>
    <submittedName>
        <fullName evidence="9">Uncharacterized protein</fullName>
    </submittedName>
</protein>
<dbReference type="Proteomes" id="UP000093309">
    <property type="component" value="Unassembled WGS sequence"/>
</dbReference>
<comment type="caution">
    <text evidence="9">The sequence shown here is derived from an EMBL/GenBank/DDBJ whole genome shotgun (WGS) entry which is preliminary data.</text>
</comment>
<sequence length="362" mass="41384">MNAKITPVQLSMLIITYIGISNHVLLIPVLLDTVHRDAWISVLFAIVPSLLIALLYVYMYKQIPSSLTSWVKEKTNLLVWLTFTLLFTLYFLLQAAISIRDTVIWSNSSYLTYTPPWIVSISLISICYYTARKGLVAIAITNGILLPWIIVFGFSIMIVNFQFKDYSFLFPVFKNSAQSITKGTWYTASGITEIFIVFFLKDDLKGKLTNKNMLLVVLILIELTFGPLSGVIAIFGPFEAAMLRFPAYEQWRMASIGSMISQIDFLSIYQWLAGSFIRISLAIYILHTLWVEKWQHPEILFILISLFLFLINQFKLSDIKFHEYIKFYYTSSSLLCGATSAVLLICIWVGKNRKSVKQDGSN</sequence>
<feature type="transmembrane region" description="Helical" evidence="8">
    <location>
        <begin position="143"/>
        <end position="163"/>
    </location>
</feature>
<evidence type="ECO:0000256" key="8">
    <source>
        <dbReference type="SAM" id="Phobius"/>
    </source>
</evidence>
<keyword evidence="3" id="KW-0813">Transport</keyword>
<dbReference type="InterPro" id="IPR004761">
    <property type="entry name" value="Spore_GerAB"/>
</dbReference>
<evidence type="ECO:0000256" key="1">
    <source>
        <dbReference type="ARBA" id="ARBA00004141"/>
    </source>
</evidence>
<evidence type="ECO:0000256" key="3">
    <source>
        <dbReference type="ARBA" id="ARBA00022448"/>
    </source>
</evidence>
<dbReference type="OrthoDB" id="2381188at2"/>
<evidence type="ECO:0000256" key="2">
    <source>
        <dbReference type="ARBA" id="ARBA00007998"/>
    </source>
</evidence>
<comment type="subcellular location">
    <subcellularLocation>
        <location evidence="1">Membrane</location>
        <topology evidence="1">Multi-pass membrane protein</topology>
    </subcellularLocation>
</comment>
<gene>
    <name evidence="9" type="ORF">A8709_07410</name>
</gene>
<evidence type="ECO:0000313" key="9">
    <source>
        <dbReference type="EMBL" id="OCT11488.1"/>
    </source>
</evidence>
<feature type="transmembrane region" description="Helical" evidence="8">
    <location>
        <begin position="268"/>
        <end position="287"/>
    </location>
</feature>
<feature type="transmembrane region" description="Helical" evidence="8">
    <location>
        <begin position="12"/>
        <end position="31"/>
    </location>
</feature>
<organism evidence="9 10">
    <name type="scientific">Paenibacillus pectinilyticus</name>
    <dbReference type="NCBI Taxonomy" id="512399"/>
    <lineage>
        <taxon>Bacteria</taxon>
        <taxon>Bacillati</taxon>
        <taxon>Bacillota</taxon>
        <taxon>Bacilli</taxon>
        <taxon>Bacillales</taxon>
        <taxon>Paenibacillaceae</taxon>
        <taxon>Paenibacillus</taxon>
    </lineage>
</organism>
<dbReference type="GO" id="GO:0016020">
    <property type="term" value="C:membrane"/>
    <property type="evidence" value="ECO:0007669"/>
    <property type="project" value="UniProtKB-SubCell"/>
</dbReference>
<comment type="similarity">
    <text evidence="2">Belongs to the amino acid-polyamine-organocation (APC) superfamily. Spore germination protein (SGP) (TC 2.A.3.9) family.</text>
</comment>
<keyword evidence="4" id="KW-0309">Germination</keyword>
<evidence type="ECO:0000256" key="4">
    <source>
        <dbReference type="ARBA" id="ARBA00022544"/>
    </source>
</evidence>
<name>A0A1C0ZTT5_9BACL</name>
<feature type="transmembrane region" description="Helical" evidence="8">
    <location>
        <begin position="183"/>
        <end position="200"/>
    </location>
</feature>
<feature type="transmembrane region" description="Helical" evidence="8">
    <location>
        <begin position="328"/>
        <end position="349"/>
    </location>
</feature>
<feature type="transmembrane region" description="Helical" evidence="8">
    <location>
        <begin position="212"/>
        <end position="235"/>
    </location>
</feature>
<reference evidence="10" key="1">
    <citation type="submission" date="2016-05" db="EMBL/GenBank/DDBJ databases">
        <title>Paenibacillus oryzae. sp. nov., isolated from the rice root.</title>
        <authorList>
            <person name="Zhang J."/>
            <person name="Zhang X."/>
        </authorList>
    </citation>
    <scope>NUCLEOTIDE SEQUENCE [LARGE SCALE GENOMIC DNA]</scope>
    <source>
        <strain evidence="10">KCTC13222</strain>
    </source>
</reference>
<keyword evidence="6 8" id="KW-1133">Transmembrane helix</keyword>
<dbReference type="PANTHER" id="PTHR34975:SF2">
    <property type="entry name" value="SPORE GERMINATION PROTEIN A2"/>
    <property type="match status" value="1"/>
</dbReference>
<keyword evidence="10" id="KW-1185">Reference proteome</keyword>
<dbReference type="AlphaFoldDB" id="A0A1C0ZTT5"/>
<feature type="transmembrane region" description="Helical" evidence="8">
    <location>
        <begin position="37"/>
        <end position="57"/>
    </location>
</feature>
<evidence type="ECO:0000256" key="6">
    <source>
        <dbReference type="ARBA" id="ARBA00022989"/>
    </source>
</evidence>
<dbReference type="PANTHER" id="PTHR34975">
    <property type="entry name" value="SPORE GERMINATION PROTEIN A2"/>
    <property type="match status" value="1"/>
</dbReference>
<keyword evidence="7 8" id="KW-0472">Membrane</keyword>
<keyword evidence="5 8" id="KW-0812">Transmembrane</keyword>
<proteinExistence type="inferred from homology"/>
<evidence type="ECO:0000256" key="5">
    <source>
        <dbReference type="ARBA" id="ARBA00022692"/>
    </source>
</evidence>
<accession>A0A1C0ZTT5</accession>
<feature type="transmembrane region" description="Helical" evidence="8">
    <location>
        <begin position="111"/>
        <end position="131"/>
    </location>
</feature>
<dbReference type="STRING" id="512399.A8709_07410"/>
<dbReference type="EMBL" id="LYPC01000028">
    <property type="protein sequence ID" value="OCT11488.1"/>
    <property type="molecule type" value="Genomic_DNA"/>
</dbReference>
<evidence type="ECO:0000313" key="10">
    <source>
        <dbReference type="Proteomes" id="UP000093309"/>
    </source>
</evidence>
<dbReference type="RefSeq" id="WP_065858574.1">
    <property type="nucleotide sequence ID" value="NZ_LYPC01000028.1"/>
</dbReference>
<evidence type="ECO:0000256" key="7">
    <source>
        <dbReference type="ARBA" id="ARBA00023136"/>
    </source>
</evidence>
<feature type="transmembrane region" description="Helical" evidence="8">
    <location>
        <begin position="77"/>
        <end position="99"/>
    </location>
</feature>
<feature type="transmembrane region" description="Helical" evidence="8">
    <location>
        <begin position="299"/>
        <end position="316"/>
    </location>
</feature>
<dbReference type="GO" id="GO:0009847">
    <property type="term" value="P:spore germination"/>
    <property type="evidence" value="ECO:0007669"/>
    <property type="project" value="InterPro"/>
</dbReference>